<name>X0ST97_9ZZZZ</name>
<dbReference type="SUPFAM" id="SSF50978">
    <property type="entry name" value="WD40 repeat-like"/>
    <property type="match status" value="1"/>
</dbReference>
<dbReference type="InterPro" id="IPR024977">
    <property type="entry name" value="Apc4-like_WD40_dom"/>
</dbReference>
<reference evidence="5" key="1">
    <citation type="journal article" date="2014" name="Front. Microbiol.">
        <title>High frequency of phylogenetically diverse reductive dehalogenase-homologous genes in deep subseafloor sedimentary metagenomes.</title>
        <authorList>
            <person name="Kawai M."/>
            <person name="Futagami T."/>
            <person name="Toyoda A."/>
            <person name="Takaki Y."/>
            <person name="Nishi S."/>
            <person name="Hori S."/>
            <person name="Arai W."/>
            <person name="Tsubouchi T."/>
            <person name="Morono Y."/>
            <person name="Uchiyama I."/>
            <person name="Ito T."/>
            <person name="Fujiyama A."/>
            <person name="Inagaki F."/>
            <person name="Takami H."/>
        </authorList>
    </citation>
    <scope>NUCLEOTIDE SEQUENCE</scope>
    <source>
        <strain evidence="5">Expedition CK06-06</strain>
    </source>
</reference>
<evidence type="ECO:0000313" key="5">
    <source>
        <dbReference type="EMBL" id="GAF79147.1"/>
    </source>
</evidence>
<dbReference type="Gene3D" id="2.130.10.10">
    <property type="entry name" value="YVTN repeat-like/Quinoprotein amine dehydrogenase"/>
    <property type="match status" value="2"/>
</dbReference>
<evidence type="ECO:0000256" key="2">
    <source>
        <dbReference type="ARBA" id="ARBA00022737"/>
    </source>
</evidence>
<keyword evidence="1" id="KW-0853">WD repeat</keyword>
<dbReference type="Pfam" id="PF00400">
    <property type="entry name" value="WD40"/>
    <property type="match status" value="3"/>
</dbReference>
<dbReference type="InterPro" id="IPR015943">
    <property type="entry name" value="WD40/YVTN_repeat-like_dom_sf"/>
</dbReference>
<evidence type="ECO:0000259" key="4">
    <source>
        <dbReference type="Pfam" id="PF12894"/>
    </source>
</evidence>
<evidence type="ECO:0000256" key="1">
    <source>
        <dbReference type="ARBA" id="ARBA00022574"/>
    </source>
</evidence>
<dbReference type="PROSITE" id="PS00678">
    <property type="entry name" value="WD_REPEATS_1"/>
    <property type="match status" value="2"/>
</dbReference>
<dbReference type="InterPro" id="IPR036322">
    <property type="entry name" value="WD40_repeat_dom_sf"/>
</dbReference>
<dbReference type="AlphaFoldDB" id="X0ST97"/>
<keyword evidence="2" id="KW-0677">Repeat</keyword>
<proteinExistence type="predicted"/>
<dbReference type="PROSITE" id="PS50294">
    <property type="entry name" value="WD_REPEATS_REGION"/>
    <property type="match status" value="4"/>
</dbReference>
<dbReference type="EMBL" id="BARS01001973">
    <property type="protein sequence ID" value="GAF79147.1"/>
    <property type="molecule type" value="Genomic_DNA"/>
</dbReference>
<feature type="domain" description="Anaphase-promoting complex subunit 4-like WD40" evidence="4">
    <location>
        <begin position="121"/>
        <end position="177"/>
    </location>
</feature>
<feature type="non-terminal residue" evidence="5">
    <location>
        <position position="1"/>
    </location>
</feature>
<dbReference type="CDD" id="cd00200">
    <property type="entry name" value="WD40"/>
    <property type="match status" value="1"/>
</dbReference>
<dbReference type="InterPro" id="IPR019775">
    <property type="entry name" value="WD40_repeat_CS"/>
</dbReference>
<evidence type="ECO:0000256" key="3">
    <source>
        <dbReference type="SAM" id="MobiDB-lite"/>
    </source>
</evidence>
<dbReference type="PANTHER" id="PTHR19848:SF8">
    <property type="entry name" value="F-BOX AND WD REPEAT DOMAIN CONTAINING 7"/>
    <property type="match status" value="1"/>
</dbReference>
<feature type="region of interest" description="Disordered" evidence="3">
    <location>
        <begin position="89"/>
        <end position="113"/>
    </location>
</feature>
<protein>
    <recommendedName>
        <fullName evidence="4">Anaphase-promoting complex subunit 4-like WD40 domain-containing protein</fullName>
    </recommendedName>
</protein>
<accession>X0ST97</accession>
<organism evidence="5">
    <name type="scientific">marine sediment metagenome</name>
    <dbReference type="NCBI Taxonomy" id="412755"/>
    <lineage>
        <taxon>unclassified sequences</taxon>
        <taxon>metagenomes</taxon>
        <taxon>ecological metagenomes</taxon>
    </lineage>
</organism>
<dbReference type="Pfam" id="PF12894">
    <property type="entry name" value="ANAPC4_WD40"/>
    <property type="match status" value="1"/>
</dbReference>
<sequence length="483" mass="52677">LKHVTADVIMATAMYQTPQRLSQLARDFYFRRDARALAYEEELAKLRAQLAQLQPPASDKRFAIVSPDQIGERKTSPLISTGTPVVARNADTTKTLTAPKPPVPPTSEPDSAQPDVIVSINRARAAIVRKLRISPDGKLLALGGEDGIIRILNVDNVEVLKAIHAHSGRISDLDFTSDNQTLMSAGRDGFLRFWNVTTGQKALEELQIKGAVPYSARLNPRFANRFVLMGDKAGRLYAWDLSRNRRLITNGKFHSGPVHSVAYQPGGSGTFLSAGGDGLLKARLPEGTRLTVHAHSGPIFSAGYNSNGTLVYSAGMDRRIKLWDPTTLARELPKAELEGHLKYVISAAVSPDGTMMASGGGDKAINVWDIETGKLIGHFLGHTTDIESISFTPNGRFIISASEDKTVRIWSVEDKKELIRMAFKADSDKFAGATYDNRAFGDRDSGLMSIYVDGRVVSDEEGDRVIKYIGHGIVIVDNAGETH</sequence>
<dbReference type="PANTHER" id="PTHR19848">
    <property type="entry name" value="WD40 REPEAT PROTEIN"/>
    <property type="match status" value="1"/>
</dbReference>
<gene>
    <name evidence="5" type="ORF">S01H1_03649</name>
</gene>
<dbReference type="PRINTS" id="PR00320">
    <property type="entry name" value="GPROTEINBRPT"/>
</dbReference>
<dbReference type="InterPro" id="IPR020472">
    <property type="entry name" value="WD40_PAC1"/>
</dbReference>
<comment type="caution">
    <text evidence="5">The sequence shown here is derived from an EMBL/GenBank/DDBJ whole genome shotgun (WGS) entry which is preliminary data.</text>
</comment>
<dbReference type="PROSITE" id="PS50082">
    <property type="entry name" value="WD_REPEATS_2"/>
    <property type="match status" value="4"/>
</dbReference>
<dbReference type="InterPro" id="IPR001680">
    <property type="entry name" value="WD40_rpt"/>
</dbReference>
<dbReference type="SMART" id="SM00320">
    <property type="entry name" value="WD40"/>
    <property type="match status" value="6"/>
</dbReference>